<dbReference type="EMBL" id="CP022115">
    <property type="protein sequence ID" value="ASJ24293.1"/>
    <property type="molecule type" value="Genomic_DNA"/>
</dbReference>
<accession>A0A248LJE7</accession>
<evidence type="ECO:0000313" key="3">
    <source>
        <dbReference type="Proteomes" id="UP000197424"/>
    </source>
</evidence>
<gene>
    <name evidence="2" type="ORF">LHGZ1_1462</name>
</gene>
<dbReference type="AlphaFoldDB" id="A0A248LJE7"/>
<sequence length="337" mass="39760">MNHARNPAEIYMDQSGSGRGESRMASDRYGYVMALKHGRSPLESLFPGLDCNHRFKLWLRSWIDIHHPQNHYQSAHKWTEFSIADWLDNDSQTKFSVEDDWQANALESHCFKWIDGSERQSHFIMKEIAQEEIWIYKNDPEGRPYRDEVNIDKICPKDVALRDRIILIFDLWDKVKNHKHDTLSNIKHCWGFTMDTDYYSAWLSGDFSKKKCSLAKGKIKFEHPEFYEGVSADSELAAVQCFFDSPNFNHDHKKLIFTTIKRSWSQKKHRAGLVDRNLRQYNFVLSDETIGHLDALAKKCDMKRTEVLERLLRLESQNSLHLDPWVERRKYPGHKPS</sequence>
<feature type="region of interest" description="Disordered" evidence="1">
    <location>
        <begin position="1"/>
        <end position="23"/>
    </location>
</feature>
<evidence type="ECO:0000256" key="1">
    <source>
        <dbReference type="SAM" id="MobiDB-lite"/>
    </source>
</evidence>
<reference evidence="3" key="1">
    <citation type="submission" date="2017-06" db="EMBL/GenBank/DDBJ databases">
        <title>Whole genome sequence of Laribacter hongkongensis LHGZ1.</title>
        <authorList>
            <person name="Chen D."/>
            <person name="Wu H."/>
            <person name="Chen J."/>
        </authorList>
    </citation>
    <scope>NUCLEOTIDE SEQUENCE [LARGE SCALE GENOMIC DNA]</scope>
    <source>
        <strain evidence="3">LHGZ1</strain>
    </source>
</reference>
<organism evidence="2 3">
    <name type="scientific">Laribacter hongkongensis</name>
    <dbReference type="NCBI Taxonomy" id="168471"/>
    <lineage>
        <taxon>Bacteria</taxon>
        <taxon>Pseudomonadati</taxon>
        <taxon>Pseudomonadota</taxon>
        <taxon>Betaproteobacteria</taxon>
        <taxon>Neisseriales</taxon>
        <taxon>Aquaspirillaceae</taxon>
        <taxon>Laribacter</taxon>
    </lineage>
</organism>
<proteinExistence type="predicted"/>
<protein>
    <submittedName>
        <fullName evidence="2">Uncharacterized protein</fullName>
    </submittedName>
</protein>
<evidence type="ECO:0000313" key="2">
    <source>
        <dbReference type="EMBL" id="ASJ24293.1"/>
    </source>
</evidence>
<dbReference type="Proteomes" id="UP000197424">
    <property type="component" value="Chromosome"/>
</dbReference>
<name>A0A248LJE7_9NEIS</name>